<sequence>MALAPPWGDDIERAKIHAKPIKPEYRGDGPANASLAALSGRQKIVIAGNPFGLFVQGDRIRNCILLWKNL</sequence>
<gene>
    <name evidence="1" type="ORF">ACFPMG_11110</name>
</gene>
<keyword evidence="2" id="KW-1185">Reference proteome</keyword>
<dbReference type="Proteomes" id="UP001596166">
    <property type="component" value="Unassembled WGS sequence"/>
</dbReference>
<name>A0ABW0G3A8_9PROT</name>
<reference evidence="2" key="1">
    <citation type="journal article" date="2019" name="Int. J. Syst. Evol. Microbiol.">
        <title>The Global Catalogue of Microorganisms (GCM) 10K type strain sequencing project: providing services to taxonomists for standard genome sequencing and annotation.</title>
        <authorList>
            <consortium name="The Broad Institute Genomics Platform"/>
            <consortium name="The Broad Institute Genome Sequencing Center for Infectious Disease"/>
            <person name="Wu L."/>
            <person name="Ma J."/>
        </authorList>
    </citation>
    <scope>NUCLEOTIDE SEQUENCE [LARGE SCALE GENOMIC DNA]</scope>
    <source>
        <strain evidence="2">CCUG 58760</strain>
    </source>
</reference>
<dbReference type="RefSeq" id="WP_376995189.1">
    <property type="nucleotide sequence ID" value="NZ_JBHSLC010000015.1"/>
</dbReference>
<accession>A0ABW0G3A8</accession>
<dbReference type="EMBL" id="JBHSLC010000015">
    <property type="protein sequence ID" value="MFC5355557.1"/>
    <property type="molecule type" value="Genomic_DNA"/>
</dbReference>
<organism evidence="1 2">
    <name type="scientific">Azospirillum himalayense</name>
    <dbReference type="NCBI Taxonomy" id="654847"/>
    <lineage>
        <taxon>Bacteria</taxon>
        <taxon>Pseudomonadati</taxon>
        <taxon>Pseudomonadota</taxon>
        <taxon>Alphaproteobacteria</taxon>
        <taxon>Rhodospirillales</taxon>
        <taxon>Azospirillaceae</taxon>
        <taxon>Azospirillum</taxon>
    </lineage>
</organism>
<comment type="caution">
    <text evidence="1">The sequence shown here is derived from an EMBL/GenBank/DDBJ whole genome shotgun (WGS) entry which is preliminary data.</text>
</comment>
<protein>
    <submittedName>
        <fullName evidence="1">Uncharacterized protein</fullName>
    </submittedName>
</protein>
<evidence type="ECO:0000313" key="1">
    <source>
        <dbReference type="EMBL" id="MFC5355557.1"/>
    </source>
</evidence>
<proteinExistence type="predicted"/>
<evidence type="ECO:0000313" key="2">
    <source>
        <dbReference type="Proteomes" id="UP001596166"/>
    </source>
</evidence>